<dbReference type="PANTHER" id="PTHR46797:SF23">
    <property type="entry name" value="HTH-TYPE TRANSCRIPTIONAL REGULATOR SUTR"/>
    <property type="match status" value="1"/>
</dbReference>
<dbReference type="GO" id="GO:0003700">
    <property type="term" value="F:DNA-binding transcription factor activity"/>
    <property type="evidence" value="ECO:0007669"/>
    <property type="project" value="TreeGrafter"/>
</dbReference>
<sequence>MPRSTLTGTRIRDRRLALGIRQAELARQAGISASYLNLIEHNRRRIGGKVLLALAGVLGVEPSALSEGAEAALLSQLRQAAADRPDTRAEIDRLEEFTGRFPGWAALIAGQNARLGALEQAVAALTDRLAHDPHLAASMHEVLSTVTAIHASAEILVDDPGIPPEWRARFHRNIAEDSARLAEGARRLVTELDEGASRETMLSAPQDEVEAFFSARDFHFPELETAPEAETVARLTETGASGLSSDAARLLARRALESYEEDARILPAAALIEALPDQQGPDPLQLAARFGVDPGRIMRRLAALPADLLATRGQRPFGLVACDAAGALTFRKPLAAFPLPRFGAACPLWPLFQALSRPMMPLRQVIRLAGRSDAVFATHAIAQPAGSQVPNREPTFEAHMLIQPMPTLTPQDEMPRVGITCRICPKPACRGRREPAIMAEQG</sequence>
<keyword evidence="5" id="KW-1185">Reference proteome</keyword>
<dbReference type="Pfam" id="PF01381">
    <property type="entry name" value="HTH_3"/>
    <property type="match status" value="1"/>
</dbReference>
<dbReference type="EMBL" id="CP060436">
    <property type="protein sequence ID" value="QPM89098.1"/>
    <property type="molecule type" value="Genomic_DNA"/>
</dbReference>
<dbReference type="GO" id="GO:0005829">
    <property type="term" value="C:cytosol"/>
    <property type="evidence" value="ECO:0007669"/>
    <property type="project" value="TreeGrafter"/>
</dbReference>
<dbReference type="SMART" id="SM00530">
    <property type="entry name" value="HTH_XRE"/>
    <property type="match status" value="1"/>
</dbReference>
<dbReference type="PANTHER" id="PTHR46797">
    <property type="entry name" value="HTH-TYPE TRANSCRIPTIONAL REGULATOR"/>
    <property type="match status" value="1"/>
</dbReference>
<dbReference type="RefSeq" id="WP_119837991.1">
    <property type="nucleotide sequence ID" value="NZ_CP060436.1"/>
</dbReference>
<keyword evidence="1" id="KW-0805">Transcription regulation</keyword>
<dbReference type="PROSITE" id="PS50943">
    <property type="entry name" value="HTH_CROC1"/>
    <property type="match status" value="1"/>
</dbReference>
<gene>
    <name evidence="4" type="primary">ramB</name>
    <name evidence="4" type="ORF">PSAL_003080</name>
</gene>
<dbReference type="Proteomes" id="UP000283786">
    <property type="component" value="Chromosome"/>
</dbReference>
<dbReference type="GO" id="GO:0003677">
    <property type="term" value="F:DNA binding"/>
    <property type="evidence" value="ECO:0007669"/>
    <property type="project" value="UniProtKB-KW"/>
</dbReference>
<dbReference type="CDD" id="cd00093">
    <property type="entry name" value="HTH_XRE"/>
    <property type="match status" value="1"/>
</dbReference>
<keyword evidence="2" id="KW-0238">DNA-binding</keyword>
<keyword evidence="3" id="KW-0804">Transcription</keyword>
<evidence type="ECO:0000256" key="3">
    <source>
        <dbReference type="ARBA" id="ARBA00023163"/>
    </source>
</evidence>
<name>A0A418SKH4_9RHOB</name>
<evidence type="ECO:0000313" key="4">
    <source>
        <dbReference type="EMBL" id="QPM89098.1"/>
    </source>
</evidence>
<protein>
    <submittedName>
        <fullName evidence="4">HTH-type transcriptional regulator RamB</fullName>
    </submittedName>
</protein>
<dbReference type="SUPFAM" id="SSF47413">
    <property type="entry name" value="lambda repressor-like DNA-binding domains"/>
    <property type="match status" value="1"/>
</dbReference>
<reference evidence="4 5" key="1">
    <citation type="submission" date="2020-08" db="EMBL/GenBank/DDBJ databases">
        <title>Genome sequence of Rhodobacteraceae bacterium Lw-13e.</title>
        <authorList>
            <person name="Poehlein A."/>
            <person name="Wolter L."/>
            <person name="Daniel R."/>
            <person name="Brinkhoff T."/>
        </authorList>
    </citation>
    <scope>NUCLEOTIDE SEQUENCE [LARGE SCALE GENOMIC DNA]</scope>
    <source>
        <strain evidence="4 5">Lw-13e</strain>
    </source>
</reference>
<dbReference type="Gene3D" id="1.10.260.40">
    <property type="entry name" value="lambda repressor-like DNA-binding domains"/>
    <property type="match status" value="1"/>
</dbReference>
<dbReference type="AlphaFoldDB" id="A0A418SKH4"/>
<dbReference type="InterPro" id="IPR050807">
    <property type="entry name" value="TransReg_Diox_bact_type"/>
</dbReference>
<evidence type="ECO:0000256" key="2">
    <source>
        <dbReference type="ARBA" id="ARBA00023125"/>
    </source>
</evidence>
<evidence type="ECO:0000313" key="5">
    <source>
        <dbReference type="Proteomes" id="UP000283786"/>
    </source>
</evidence>
<dbReference type="InterPro" id="IPR010982">
    <property type="entry name" value="Lambda_DNA-bd_dom_sf"/>
</dbReference>
<proteinExistence type="predicted"/>
<accession>A0A418SKH4</accession>
<dbReference type="Pfam" id="PF09856">
    <property type="entry name" value="ScfRs"/>
    <property type="match status" value="1"/>
</dbReference>
<organism evidence="4 5">
    <name type="scientific">Pseudooceanicola algae</name>
    <dbReference type="NCBI Taxonomy" id="1537215"/>
    <lineage>
        <taxon>Bacteria</taxon>
        <taxon>Pseudomonadati</taxon>
        <taxon>Pseudomonadota</taxon>
        <taxon>Alphaproteobacteria</taxon>
        <taxon>Rhodobacterales</taxon>
        <taxon>Paracoccaceae</taxon>
        <taxon>Pseudooceanicola</taxon>
    </lineage>
</organism>
<dbReference type="InterPro" id="IPR018653">
    <property type="entry name" value="ScfR_C"/>
</dbReference>
<dbReference type="OrthoDB" id="7790108at2"/>
<dbReference type="InterPro" id="IPR001387">
    <property type="entry name" value="Cro/C1-type_HTH"/>
</dbReference>
<dbReference type="KEGG" id="palw:PSAL_003080"/>
<evidence type="ECO:0000256" key="1">
    <source>
        <dbReference type="ARBA" id="ARBA00023015"/>
    </source>
</evidence>